<dbReference type="OrthoDB" id="5496677at2"/>
<evidence type="ECO:0008006" key="4">
    <source>
        <dbReference type="Google" id="ProtNLM"/>
    </source>
</evidence>
<keyword evidence="1" id="KW-0472">Membrane</keyword>
<accession>A0A3A8QHN3</accession>
<protein>
    <recommendedName>
        <fullName evidence="4">WD40 repeat domain-containing protein</fullName>
    </recommendedName>
</protein>
<dbReference type="AlphaFoldDB" id="A0A3A8QHN3"/>
<gene>
    <name evidence="2" type="ORF">D7X96_22935</name>
</gene>
<dbReference type="EMBL" id="RAWM01000067">
    <property type="protein sequence ID" value="RKH65805.1"/>
    <property type="molecule type" value="Genomic_DNA"/>
</dbReference>
<comment type="caution">
    <text evidence="2">The sequence shown here is derived from an EMBL/GenBank/DDBJ whole genome shotgun (WGS) entry which is preliminary data.</text>
</comment>
<dbReference type="InterPro" id="IPR011047">
    <property type="entry name" value="Quinoprotein_ADH-like_sf"/>
</dbReference>
<dbReference type="SUPFAM" id="SSF50998">
    <property type="entry name" value="Quinoprotein alcohol dehydrogenase-like"/>
    <property type="match status" value="1"/>
</dbReference>
<dbReference type="Proteomes" id="UP000282656">
    <property type="component" value="Unassembled WGS sequence"/>
</dbReference>
<reference evidence="3" key="1">
    <citation type="submission" date="2018-09" db="EMBL/GenBank/DDBJ databases">
        <authorList>
            <person name="Livingstone P.G."/>
            <person name="Whitworth D.E."/>
        </authorList>
    </citation>
    <scope>NUCLEOTIDE SEQUENCE [LARGE SCALE GENOMIC DNA]</scope>
    <source>
        <strain evidence="3">AB047A</strain>
    </source>
</reference>
<feature type="transmembrane region" description="Helical" evidence="1">
    <location>
        <begin position="21"/>
        <end position="42"/>
    </location>
</feature>
<evidence type="ECO:0000313" key="2">
    <source>
        <dbReference type="EMBL" id="RKH65805.1"/>
    </source>
</evidence>
<proteinExistence type="predicted"/>
<sequence length="291" mass="30131">MSGREGHLAAGRKSMRLARSVSARAWPLTLVIAAGLGLLLYVSTTSLPYLIASPAGDAHLGALNDCLARQLEGATRLGWAVAPDASRAAVFGPRVIAICGEDGSHSRLEIAGATALAFDGERRLWAAAGGHLLRERDGALQPVGDIAPPEWLIGHAGGVLALDATGLLVSIAPDGKVLAQTQLPGPGGRLSIGPGGVLAAVEWGGGVIVYDARTLELVRAEAPCTVEFLWWLDTADQVLLACGGPSSLRFDVRTGARETVPARTRTPARRLSGRALYVQGCDGFPCTASPP</sequence>
<evidence type="ECO:0000313" key="3">
    <source>
        <dbReference type="Proteomes" id="UP000282656"/>
    </source>
</evidence>
<keyword evidence="1" id="KW-0812">Transmembrane</keyword>
<keyword evidence="3" id="KW-1185">Reference proteome</keyword>
<keyword evidence="1" id="KW-1133">Transmembrane helix</keyword>
<organism evidence="2 3">
    <name type="scientific">Corallococcus interemptor</name>
    <dbReference type="NCBI Taxonomy" id="2316720"/>
    <lineage>
        <taxon>Bacteria</taxon>
        <taxon>Pseudomonadati</taxon>
        <taxon>Myxococcota</taxon>
        <taxon>Myxococcia</taxon>
        <taxon>Myxococcales</taxon>
        <taxon>Cystobacterineae</taxon>
        <taxon>Myxococcaceae</taxon>
        <taxon>Corallococcus</taxon>
    </lineage>
</organism>
<name>A0A3A8QHN3_9BACT</name>
<dbReference type="RefSeq" id="WP_120547053.1">
    <property type="nucleotide sequence ID" value="NZ_RAWM01000067.1"/>
</dbReference>
<evidence type="ECO:0000256" key="1">
    <source>
        <dbReference type="SAM" id="Phobius"/>
    </source>
</evidence>